<reference evidence="1" key="1">
    <citation type="submission" date="2014-11" db="EMBL/GenBank/DDBJ databases">
        <authorList>
            <person name="Amaro Gonzalez C."/>
        </authorList>
    </citation>
    <scope>NUCLEOTIDE SEQUENCE</scope>
</reference>
<evidence type="ECO:0000313" key="1">
    <source>
        <dbReference type="EMBL" id="JAH07164.1"/>
    </source>
</evidence>
<organism evidence="1">
    <name type="scientific">Anguilla anguilla</name>
    <name type="common">European freshwater eel</name>
    <name type="synonym">Muraena anguilla</name>
    <dbReference type="NCBI Taxonomy" id="7936"/>
    <lineage>
        <taxon>Eukaryota</taxon>
        <taxon>Metazoa</taxon>
        <taxon>Chordata</taxon>
        <taxon>Craniata</taxon>
        <taxon>Vertebrata</taxon>
        <taxon>Euteleostomi</taxon>
        <taxon>Actinopterygii</taxon>
        <taxon>Neopterygii</taxon>
        <taxon>Teleostei</taxon>
        <taxon>Anguilliformes</taxon>
        <taxon>Anguillidae</taxon>
        <taxon>Anguilla</taxon>
    </lineage>
</organism>
<protein>
    <submittedName>
        <fullName evidence="1">Uncharacterized protein</fullName>
    </submittedName>
</protein>
<accession>A0A0E9PRL8</accession>
<reference evidence="1" key="2">
    <citation type="journal article" date="2015" name="Fish Shellfish Immunol.">
        <title>Early steps in the European eel (Anguilla anguilla)-Vibrio vulnificus interaction in the gills: Role of the RtxA13 toxin.</title>
        <authorList>
            <person name="Callol A."/>
            <person name="Pajuelo D."/>
            <person name="Ebbesson L."/>
            <person name="Teles M."/>
            <person name="MacKenzie S."/>
            <person name="Amaro C."/>
        </authorList>
    </citation>
    <scope>NUCLEOTIDE SEQUENCE</scope>
</reference>
<sequence length="9" mass="1130">MKRKVDKII</sequence>
<name>A0A0E9PRL8_ANGAN</name>
<dbReference type="EMBL" id="GBXM01101413">
    <property type="protein sequence ID" value="JAH07164.1"/>
    <property type="molecule type" value="Transcribed_RNA"/>
</dbReference>
<proteinExistence type="predicted"/>